<dbReference type="PROSITE" id="PS51715">
    <property type="entry name" value="G_GB1_RHD3"/>
    <property type="match status" value="1"/>
</dbReference>
<evidence type="ECO:0000259" key="5">
    <source>
        <dbReference type="PROSITE" id="PS51715"/>
    </source>
</evidence>
<dbReference type="Gene3D" id="3.40.50.300">
    <property type="entry name" value="P-loop containing nucleotide triphosphate hydrolases"/>
    <property type="match status" value="1"/>
</dbReference>
<dbReference type="InterPro" id="IPR015894">
    <property type="entry name" value="Guanylate-bd_N"/>
</dbReference>
<dbReference type="EMBL" id="MU850842">
    <property type="protein sequence ID" value="KAK2631148.1"/>
    <property type="molecule type" value="Genomic_DNA"/>
</dbReference>
<feature type="domain" description="GB1/RHD3-type G" evidence="5">
    <location>
        <begin position="42"/>
        <end position="282"/>
    </location>
</feature>
<evidence type="ECO:0000256" key="4">
    <source>
        <dbReference type="PROSITE-ProRule" id="PRU01052"/>
    </source>
</evidence>
<dbReference type="InterPro" id="IPR027417">
    <property type="entry name" value="P-loop_NTPase"/>
</dbReference>
<organism evidence="6 7">
    <name type="scientific">Eucalyptus grandis</name>
    <name type="common">Flooded gum</name>
    <dbReference type="NCBI Taxonomy" id="71139"/>
    <lineage>
        <taxon>Eukaryota</taxon>
        <taxon>Viridiplantae</taxon>
        <taxon>Streptophyta</taxon>
        <taxon>Embryophyta</taxon>
        <taxon>Tracheophyta</taxon>
        <taxon>Spermatophyta</taxon>
        <taxon>Magnoliopsida</taxon>
        <taxon>eudicotyledons</taxon>
        <taxon>Gunneridae</taxon>
        <taxon>Pentapetalae</taxon>
        <taxon>rosids</taxon>
        <taxon>malvids</taxon>
        <taxon>Myrtales</taxon>
        <taxon>Myrtaceae</taxon>
        <taxon>Myrtoideae</taxon>
        <taxon>Eucalypteae</taxon>
        <taxon>Eucalyptus</taxon>
    </lineage>
</organism>
<proteinExistence type="inferred from homology"/>
<dbReference type="GO" id="GO:0005525">
    <property type="term" value="F:GTP binding"/>
    <property type="evidence" value="ECO:0007669"/>
    <property type="project" value="UniProtKB-KW"/>
</dbReference>
<dbReference type="Pfam" id="PF02263">
    <property type="entry name" value="GBP"/>
    <property type="match status" value="1"/>
</dbReference>
<dbReference type="InterPro" id="IPR036543">
    <property type="entry name" value="Guanylate-bd_C_sf"/>
</dbReference>
<reference evidence="6 7" key="1">
    <citation type="journal article" date="2014" name="Nature">
        <title>The genome of Eucalyptus grandis.</title>
        <authorList>
            <person name="Myburg A.A."/>
            <person name="Grattapaglia D."/>
            <person name="Tuskan G.A."/>
            <person name="Hellsten U."/>
            <person name="Hayes R.D."/>
            <person name="Grimwood J."/>
            <person name="Jenkins J."/>
            <person name="Lindquist E."/>
            <person name="Tice H."/>
            <person name="Bauer D."/>
            <person name="Goodstein D.M."/>
            <person name="Dubchak I."/>
            <person name="Poliakov A."/>
            <person name="Mizrachi E."/>
            <person name="Kullan A.R."/>
            <person name="Hussey S.G."/>
            <person name="Pinard D."/>
            <person name="van der Merwe K."/>
            <person name="Singh P."/>
            <person name="van Jaarsveld I."/>
            <person name="Silva-Junior O.B."/>
            <person name="Togawa R.C."/>
            <person name="Pappas M.R."/>
            <person name="Faria D.A."/>
            <person name="Sansaloni C.P."/>
            <person name="Petroli C.D."/>
            <person name="Yang X."/>
            <person name="Ranjan P."/>
            <person name="Tschaplinski T.J."/>
            <person name="Ye C.Y."/>
            <person name="Li T."/>
            <person name="Sterck L."/>
            <person name="Vanneste K."/>
            <person name="Murat F."/>
            <person name="Soler M."/>
            <person name="Clemente H.S."/>
            <person name="Saidi N."/>
            <person name="Cassan-Wang H."/>
            <person name="Dunand C."/>
            <person name="Hefer C.A."/>
            <person name="Bornberg-Bauer E."/>
            <person name="Kersting A.R."/>
            <person name="Vining K."/>
            <person name="Amarasinghe V."/>
            <person name="Ranik M."/>
            <person name="Naithani S."/>
            <person name="Elser J."/>
            <person name="Boyd A.E."/>
            <person name="Liston A."/>
            <person name="Spatafora J.W."/>
            <person name="Dharmwardhana P."/>
            <person name="Raja R."/>
            <person name="Sullivan C."/>
            <person name="Romanel E."/>
            <person name="Alves-Ferreira M."/>
            <person name="Kulheim C."/>
            <person name="Foley W."/>
            <person name="Carocha V."/>
            <person name="Paiva J."/>
            <person name="Kudrna D."/>
            <person name="Brommonschenkel S.H."/>
            <person name="Pasquali G."/>
            <person name="Byrne M."/>
            <person name="Rigault P."/>
            <person name="Tibbits J."/>
            <person name="Spokevicius A."/>
            <person name="Jones R.C."/>
            <person name="Steane D.A."/>
            <person name="Vaillancourt R.E."/>
            <person name="Potts B.M."/>
            <person name="Joubert F."/>
            <person name="Barry K."/>
            <person name="Pappas G.J."/>
            <person name="Strauss S.H."/>
            <person name="Jaiswal P."/>
            <person name="Grima-Pettenati J."/>
            <person name="Salse J."/>
            <person name="Van de Peer Y."/>
            <person name="Rokhsar D.S."/>
            <person name="Schmutz J."/>
        </authorList>
    </citation>
    <scope>NUCLEOTIDE SEQUENCE [LARGE SCALE GENOMIC DNA]</scope>
    <source>
        <strain evidence="7">cv. BRASUZ1</strain>
        <tissue evidence="6">Leaf extractions</tissue>
    </source>
</reference>
<evidence type="ECO:0000256" key="3">
    <source>
        <dbReference type="ARBA" id="ARBA00023134"/>
    </source>
</evidence>
<sequence length="455" mass="50963">MPSDAPASSDAGSAKWIHLLKCDEEGTLSINPDAATTLWRLEGAITIVAVWGSARQQKTSLWTQLLGKNNGFREASTYRPRREGLWLMSEPVKRRSADGIEYNLLCLECEGIDGYDQTGRCSVRMFSLAALLSSMLIYNQMRGIDEAALDHLSLLTQLTKQIRVRASRGESSASGLGQLSPIFVWLLRDFYLDSVEENRRITPRDHLELALRPVQGAGRDIAAKNEIRDSLRALFPKRECFTLDDENDLRSDQISMEQVRPELRSGLEALTEFVLERTRPKQVGGTVLTGPVVVSMTEFCLDALNRGRAPTIPYSWPIVKEAECRRAFDSATKVFMSTLTQLKPLEETGMSKAYEEAIQKSLAAFNAGAVDATGSARKRYEEGLHKYSRRAFEETKMNAFMELDSQCSRTIKSMENKLRVECRAPSADVDKVTEILGRLCSEYEASSHGPSKWQN</sequence>
<protein>
    <recommendedName>
        <fullName evidence="5">GB1/RHD3-type G domain-containing protein</fullName>
    </recommendedName>
</protein>
<dbReference type="GO" id="GO:0003924">
    <property type="term" value="F:GTPase activity"/>
    <property type="evidence" value="ECO:0007669"/>
    <property type="project" value="InterPro"/>
</dbReference>
<dbReference type="InterPro" id="IPR003191">
    <property type="entry name" value="Guanylate-bd/ATL_C"/>
</dbReference>
<keyword evidence="3" id="KW-0342">GTP-binding</keyword>
<evidence type="ECO:0000256" key="1">
    <source>
        <dbReference type="ARBA" id="ARBA00022741"/>
    </source>
</evidence>
<gene>
    <name evidence="6" type="ORF">EUGRSUZ_L03330</name>
</gene>
<accession>A0AAD9T8S9</accession>
<evidence type="ECO:0000313" key="6">
    <source>
        <dbReference type="EMBL" id="KAK2631148.1"/>
    </source>
</evidence>
<dbReference type="Pfam" id="PF02841">
    <property type="entry name" value="GBP_C"/>
    <property type="match status" value="1"/>
</dbReference>
<dbReference type="SUPFAM" id="SSF48340">
    <property type="entry name" value="Interferon-induced guanylate-binding protein 1 (GBP1), C-terminal domain"/>
    <property type="match status" value="1"/>
</dbReference>
<comment type="caution">
    <text evidence="6">The sequence shown here is derived from an EMBL/GenBank/DDBJ whole genome shotgun (WGS) entry which is preliminary data.</text>
</comment>
<dbReference type="Proteomes" id="UP000030711">
    <property type="component" value="Unassembled WGS sequence"/>
</dbReference>
<dbReference type="AlphaFoldDB" id="A0AAD9T8S9"/>
<comment type="similarity">
    <text evidence="4">Belongs to the TRAFAC class dynamin-like GTPase superfamily. GB1/RHD3 GTPase family.</text>
</comment>
<evidence type="ECO:0000313" key="7">
    <source>
        <dbReference type="Proteomes" id="UP000030711"/>
    </source>
</evidence>
<keyword evidence="1" id="KW-0547">Nucleotide-binding</keyword>
<dbReference type="PANTHER" id="PTHR10751">
    <property type="entry name" value="GUANYLATE BINDING PROTEIN"/>
    <property type="match status" value="1"/>
</dbReference>
<dbReference type="SUPFAM" id="SSF52540">
    <property type="entry name" value="P-loop containing nucleoside triphosphate hydrolases"/>
    <property type="match status" value="1"/>
</dbReference>
<feature type="non-terminal residue" evidence="6">
    <location>
        <position position="455"/>
    </location>
</feature>
<keyword evidence="2" id="KW-0378">Hydrolase</keyword>
<evidence type="ECO:0000256" key="2">
    <source>
        <dbReference type="ARBA" id="ARBA00022801"/>
    </source>
</evidence>
<dbReference type="InterPro" id="IPR030386">
    <property type="entry name" value="G_GB1_RHD3_dom"/>
</dbReference>
<name>A0AAD9T8S9_EUCGR</name>
<keyword evidence="7" id="KW-1185">Reference proteome</keyword>